<comment type="caution">
    <text evidence="9">The sequence shown here is derived from an EMBL/GenBank/DDBJ whole genome shotgun (WGS) entry which is preliminary data.</text>
</comment>
<dbReference type="PANTHER" id="PTHR24260">
    <property type="match status" value="1"/>
</dbReference>
<protein>
    <recommendedName>
        <fullName evidence="8">Peptidase S1 domain-containing protein</fullName>
    </recommendedName>
</protein>
<dbReference type="SMART" id="SM00020">
    <property type="entry name" value="Tryp_SPc"/>
    <property type="match status" value="1"/>
</dbReference>
<feature type="non-terminal residue" evidence="9">
    <location>
        <position position="197"/>
    </location>
</feature>
<dbReference type="PROSITE" id="PS50240">
    <property type="entry name" value="TRYPSIN_DOM"/>
    <property type="match status" value="1"/>
</dbReference>
<evidence type="ECO:0000256" key="4">
    <source>
        <dbReference type="ARBA" id="ARBA00023145"/>
    </source>
</evidence>
<dbReference type="SUPFAM" id="SSF50494">
    <property type="entry name" value="Trypsin-like serine proteases"/>
    <property type="match status" value="1"/>
</dbReference>
<proteinExistence type="inferred from homology"/>
<evidence type="ECO:0000256" key="3">
    <source>
        <dbReference type="ARBA" id="ARBA00022837"/>
    </source>
</evidence>
<evidence type="ECO:0000256" key="2">
    <source>
        <dbReference type="ARBA" id="ARBA00022729"/>
    </source>
</evidence>
<reference evidence="9 10" key="1">
    <citation type="journal article" date="2019" name="J. Hered.">
        <title>An Improved Genome Assembly for Drosophila navojoa, the Basal Species in the mojavensis Cluster.</title>
        <authorList>
            <person name="Vanderlinde T."/>
            <person name="Dupim E.G."/>
            <person name="Nazario-Yepiz N.O."/>
            <person name="Carvalho A.B."/>
        </authorList>
    </citation>
    <scope>NUCLEOTIDE SEQUENCE [LARGE SCALE GENOMIC DNA]</scope>
    <source>
        <strain evidence="9">Navoj_Jal97</strain>
        <tissue evidence="9">Whole organism</tissue>
    </source>
</reference>
<dbReference type="GO" id="GO:0004252">
    <property type="term" value="F:serine-type endopeptidase activity"/>
    <property type="evidence" value="ECO:0007669"/>
    <property type="project" value="InterPro"/>
</dbReference>
<evidence type="ECO:0000256" key="1">
    <source>
        <dbReference type="ARBA" id="ARBA00022723"/>
    </source>
</evidence>
<dbReference type="EMBL" id="LSRL02001935">
    <property type="protein sequence ID" value="TDG38785.1"/>
    <property type="molecule type" value="Genomic_DNA"/>
</dbReference>
<evidence type="ECO:0000256" key="5">
    <source>
        <dbReference type="ARBA" id="ARBA00023157"/>
    </source>
</evidence>
<keyword evidence="3" id="KW-0106">Calcium</keyword>
<dbReference type="InterPro" id="IPR043504">
    <property type="entry name" value="Peptidase_S1_PA_chymotrypsin"/>
</dbReference>
<dbReference type="InterPro" id="IPR001254">
    <property type="entry name" value="Trypsin_dom"/>
</dbReference>
<evidence type="ECO:0000259" key="8">
    <source>
        <dbReference type="PROSITE" id="PS50240"/>
    </source>
</evidence>
<dbReference type="InterPro" id="IPR051333">
    <property type="entry name" value="CLIP_Serine_Protease"/>
</dbReference>
<name>A0A484ATC0_DRONA</name>
<dbReference type="PANTHER" id="PTHR24260:SF140">
    <property type="entry name" value="SERINE PROTEASE GRASS"/>
    <property type="match status" value="1"/>
</dbReference>
<comment type="similarity">
    <text evidence="7">Belongs to the peptidase S1 family. CLIP subfamily.</text>
</comment>
<dbReference type="Gene3D" id="2.40.10.10">
    <property type="entry name" value="Trypsin-like serine proteases"/>
    <property type="match status" value="2"/>
</dbReference>
<keyword evidence="1" id="KW-0479">Metal-binding</keyword>
<dbReference type="CDD" id="cd00190">
    <property type="entry name" value="Tryp_SPc"/>
    <property type="match status" value="1"/>
</dbReference>
<sequence length="197" mass="22438">MYYSDSKCQDVKTPQPEKFVCCQEMSEGMQILDGQICGDHYSEPKTYGGHELSILSRPWMALLMFRENNVERFRCAGTLITERFVLTAAHCFNEGKPQFVRLGEYKISNETDCGILKGKYVCAPPVEDIKIDEIIKHENFSQHTGLNDIALIKLSEKVVRDSNGKLKNNIRPICLPLNDTLQELAENEEEFLVTGWG</sequence>
<dbReference type="OMA" id="CRGPGVY"/>
<dbReference type="OrthoDB" id="8250810at2759"/>
<dbReference type="GO" id="GO:0046872">
    <property type="term" value="F:metal ion binding"/>
    <property type="evidence" value="ECO:0007669"/>
    <property type="project" value="UniProtKB-KW"/>
</dbReference>
<dbReference type="InterPro" id="IPR018114">
    <property type="entry name" value="TRYPSIN_HIS"/>
</dbReference>
<evidence type="ECO:0000313" key="9">
    <source>
        <dbReference type="EMBL" id="TDG38785.1"/>
    </source>
</evidence>
<evidence type="ECO:0000256" key="6">
    <source>
        <dbReference type="ARBA" id="ARBA00023180"/>
    </source>
</evidence>
<keyword evidence="10" id="KW-1185">Reference proteome</keyword>
<dbReference type="GO" id="GO:0006508">
    <property type="term" value="P:proteolysis"/>
    <property type="evidence" value="ECO:0007669"/>
    <property type="project" value="InterPro"/>
</dbReference>
<dbReference type="PRINTS" id="PR00722">
    <property type="entry name" value="CHYMOTRYPSIN"/>
</dbReference>
<dbReference type="AlphaFoldDB" id="A0A484ATC0"/>
<dbReference type="PROSITE" id="PS00134">
    <property type="entry name" value="TRYPSIN_HIS"/>
    <property type="match status" value="1"/>
</dbReference>
<evidence type="ECO:0000313" key="10">
    <source>
        <dbReference type="Proteomes" id="UP000295192"/>
    </source>
</evidence>
<dbReference type="Pfam" id="PF00089">
    <property type="entry name" value="Trypsin"/>
    <property type="match status" value="1"/>
</dbReference>
<keyword evidence="6" id="KW-0325">Glycoprotein</keyword>
<dbReference type="InterPro" id="IPR001314">
    <property type="entry name" value="Peptidase_S1A"/>
</dbReference>
<keyword evidence="5" id="KW-1015">Disulfide bond</keyword>
<keyword evidence="2" id="KW-0732">Signal</keyword>
<evidence type="ECO:0000256" key="7">
    <source>
        <dbReference type="ARBA" id="ARBA00024195"/>
    </source>
</evidence>
<accession>A0A484ATC0</accession>
<organism evidence="9 10">
    <name type="scientific">Drosophila navojoa</name>
    <name type="common">Fruit fly</name>
    <dbReference type="NCBI Taxonomy" id="7232"/>
    <lineage>
        <taxon>Eukaryota</taxon>
        <taxon>Metazoa</taxon>
        <taxon>Ecdysozoa</taxon>
        <taxon>Arthropoda</taxon>
        <taxon>Hexapoda</taxon>
        <taxon>Insecta</taxon>
        <taxon>Pterygota</taxon>
        <taxon>Neoptera</taxon>
        <taxon>Endopterygota</taxon>
        <taxon>Diptera</taxon>
        <taxon>Brachycera</taxon>
        <taxon>Muscomorpha</taxon>
        <taxon>Ephydroidea</taxon>
        <taxon>Drosophilidae</taxon>
        <taxon>Drosophila</taxon>
    </lineage>
</organism>
<dbReference type="FunFam" id="2.40.10.10:FF:000028">
    <property type="entry name" value="Serine protease easter"/>
    <property type="match status" value="1"/>
</dbReference>
<keyword evidence="4" id="KW-0865">Zymogen</keyword>
<feature type="domain" description="Peptidase S1" evidence="8">
    <location>
        <begin position="46"/>
        <end position="197"/>
    </location>
</feature>
<dbReference type="Proteomes" id="UP000295192">
    <property type="component" value="Unassembled WGS sequence"/>
</dbReference>
<dbReference type="InterPro" id="IPR009003">
    <property type="entry name" value="Peptidase_S1_PA"/>
</dbReference>
<gene>
    <name evidence="9" type="ORF">AWZ03_014792</name>
</gene>